<feature type="region of interest" description="Disordered" evidence="1">
    <location>
        <begin position="1"/>
        <end position="148"/>
    </location>
</feature>
<feature type="compositionally biased region" description="Low complexity" evidence="1">
    <location>
        <begin position="67"/>
        <end position="76"/>
    </location>
</feature>
<feature type="transmembrane region" description="Helical" evidence="2">
    <location>
        <begin position="164"/>
        <end position="183"/>
    </location>
</feature>
<keyword evidence="2" id="KW-0472">Membrane</keyword>
<evidence type="ECO:0000256" key="1">
    <source>
        <dbReference type="SAM" id="MobiDB-lite"/>
    </source>
</evidence>
<gene>
    <name evidence="3" type="ORF">PMIN01_06992</name>
</gene>
<evidence type="ECO:0000256" key="2">
    <source>
        <dbReference type="SAM" id="Phobius"/>
    </source>
</evidence>
<feature type="compositionally biased region" description="Low complexity" evidence="1">
    <location>
        <begin position="109"/>
        <end position="148"/>
    </location>
</feature>
<sequence>MDHPTDNPPLPNLPTKPPESATMSTVTTRPVPSTSNEPALTSSETGPTDPTSSSAQRPTSTRPEPTSAPAEPSRSDSPPPPPPPPSSSAEPIATSSAEPTSTQVTSIDLPTNSEPPSTLTSSEPMPTTFITSPTISSSPLASPTSATPTMPVISTSGLSTSAKLGIGIGVGAVGILVLVMWLLHWLNGRRQTREENRKRVQESLEHDAQINVSQMSQPEPAVLKRRESALFENHPTRFRDVEQESVQHLQRYKPYSRESGYRGW</sequence>
<keyword evidence="2" id="KW-1133">Transmembrane helix</keyword>
<proteinExistence type="predicted"/>
<feature type="compositionally biased region" description="Low complexity" evidence="1">
    <location>
        <begin position="22"/>
        <end position="35"/>
    </location>
</feature>
<feature type="compositionally biased region" description="Polar residues" evidence="1">
    <location>
        <begin position="36"/>
        <end position="64"/>
    </location>
</feature>
<feature type="compositionally biased region" description="Pro residues" evidence="1">
    <location>
        <begin position="1"/>
        <end position="17"/>
    </location>
</feature>
<feature type="compositionally biased region" description="Low complexity" evidence="1">
    <location>
        <begin position="87"/>
        <end position="99"/>
    </location>
</feature>
<comment type="caution">
    <text evidence="3">The sequence shown here is derived from an EMBL/GenBank/DDBJ whole genome shotgun (WGS) entry which is preliminary data.</text>
</comment>
<dbReference type="EMBL" id="WJXW01000006">
    <property type="protein sequence ID" value="KAF9735587.1"/>
    <property type="molecule type" value="Genomic_DNA"/>
</dbReference>
<evidence type="ECO:0000313" key="3">
    <source>
        <dbReference type="EMBL" id="KAF9735587.1"/>
    </source>
</evidence>
<organism evidence="3 4">
    <name type="scientific">Paraphaeosphaeria minitans</name>
    <dbReference type="NCBI Taxonomy" id="565426"/>
    <lineage>
        <taxon>Eukaryota</taxon>
        <taxon>Fungi</taxon>
        <taxon>Dikarya</taxon>
        <taxon>Ascomycota</taxon>
        <taxon>Pezizomycotina</taxon>
        <taxon>Dothideomycetes</taxon>
        <taxon>Pleosporomycetidae</taxon>
        <taxon>Pleosporales</taxon>
        <taxon>Massarineae</taxon>
        <taxon>Didymosphaeriaceae</taxon>
        <taxon>Paraphaeosphaeria</taxon>
    </lineage>
</organism>
<keyword evidence="4" id="KW-1185">Reference proteome</keyword>
<protein>
    <submittedName>
        <fullName evidence="3">Uncharacterized protein</fullName>
    </submittedName>
</protein>
<feature type="compositionally biased region" description="Pro residues" evidence="1">
    <location>
        <begin position="77"/>
        <end position="86"/>
    </location>
</feature>
<keyword evidence="2" id="KW-0812">Transmembrane</keyword>
<reference evidence="3" key="1">
    <citation type="journal article" date="2020" name="Mol. Plant Microbe Interact.">
        <title>Genome Sequence of the Biocontrol Agent Coniothyrium minitans strain Conio (IMI 134523).</title>
        <authorList>
            <person name="Patel D."/>
            <person name="Shittu T.A."/>
            <person name="Baroncelli R."/>
            <person name="Muthumeenakshi S."/>
            <person name="Osborne T.H."/>
            <person name="Janganan T.K."/>
            <person name="Sreenivasaprasad S."/>
        </authorList>
    </citation>
    <scope>NUCLEOTIDE SEQUENCE</scope>
    <source>
        <strain evidence="3">Conio</strain>
    </source>
</reference>
<evidence type="ECO:0000313" key="4">
    <source>
        <dbReference type="Proteomes" id="UP000756921"/>
    </source>
</evidence>
<accession>A0A9P6GH28</accession>
<dbReference type="Proteomes" id="UP000756921">
    <property type="component" value="Unassembled WGS sequence"/>
</dbReference>
<dbReference type="OrthoDB" id="3799497at2759"/>
<name>A0A9P6GH28_9PLEO</name>
<dbReference type="AlphaFoldDB" id="A0A9P6GH28"/>